<evidence type="ECO:0000313" key="4">
    <source>
        <dbReference type="Proteomes" id="UP001168620"/>
    </source>
</evidence>
<dbReference type="RefSeq" id="WP_300952636.1">
    <property type="nucleotide sequence ID" value="NZ_JAUHJQ010000003.1"/>
</dbReference>
<dbReference type="InterPro" id="IPR019060">
    <property type="entry name" value="DUF2382"/>
</dbReference>
<dbReference type="Proteomes" id="UP001168620">
    <property type="component" value="Unassembled WGS sequence"/>
</dbReference>
<dbReference type="PANTHER" id="PTHR38463">
    <property type="entry name" value="STRESS RESPONSE PROTEIN YSNF"/>
    <property type="match status" value="1"/>
</dbReference>
<feature type="compositionally biased region" description="Basic and acidic residues" evidence="1">
    <location>
        <begin position="32"/>
        <end position="78"/>
    </location>
</feature>
<dbReference type="Pfam" id="PF09557">
    <property type="entry name" value="DUF2382"/>
    <property type="match status" value="1"/>
</dbReference>
<protein>
    <submittedName>
        <fullName evidence="3">DUF2382 domain-containing protein</fullName>
    </submittedName>
</protein>
<proteinExistence type="predicted"/>
<organism evidence="3 4">
    <name type="scientific">Nocardioides oceani</name>
    <dbReference type="NCBI Taxonomy" id="3058369"/>
    <lineage>
        <taxon>Bacteria</taxon>
        <taxon>Bacillati</taxon>
        <taxon>Actinomycetota</taxon>
        <taxon>Actinomycetes</taxon>
        <taxon>Propionibacteriales</taxon>
        <taxon>Nocardioidaceae</taxon>
        <taxon>Nocardioides</taxon>
    </lineage>
</organism>
<dbReference type="InterPro" id="IPR052967">
    <property type="entry name" value="Stress_Response_Assoc"/>
</dbReference>
<keyword evidence="4" id="KW-1185">Reference proteome</keyword>
<dbReference type="PANTHER" id="PTHR38463:SF1">
    <property type="entry name" value="STRESS RESPONSE PROTEIN YSNF"/>
    <property type="match status" value="1"/>
</dbReference>
<comment type="caution">
    <text evidence="3">The sequence shown here is derived from an EMBL/GenBank/DDBJ whole genome shotgun (WGS) entry which is preliminary data.</text>
</comment>
<accession>A0ABT8FG72</accession>
<dbReference type="EMBL" id="JAUHJQ010000003">
    <property type="protein sequence ID" value="MDN4173529.1"/>
    <property type="molecule type" value="Genomic_DNA"/>
</dbReference>
<name>A0ABT8FG72_9ACTN</name>
<sequence length="160" mass="17949">MSHRPDEPGDRTEPIDALDPLDPRTPVPDETAVVRREERADVGTELHEAGRVRVRKHVETHVVEEPVSRGVEHADTSERVPALEGDSGEVETLEDGSVSIPVFEEVLVVTKKLVVRERVIVRKHTVVDEHTLRTELRREHVTVEGDDDVEVEDRRPTAGA</sequence>
<reference evidence="3" key="1">
    <citation type="submission" date="2023-06" db="EMBL/GenBank/DDBJ databases">
        <title>Draft genome sequence of Nocardioides sp. SOB77.</title>
        <authorList>
            <person name="Zhang G."/>
        </authorList>
    </citation>
    <scope>NUCLEOTIDE SEQUENCE</scope>
    <source>
        <strain evidence="3">SOB77</strain>
    </source>
</reference>
<evidence type="ECO:0000259" key="2">
    <source>
        <dbReference type="Pfam" id="PF09557"/>
    </source>
</evidence>
<gene>
    <name evidence="3" type="ORF">QWY28_11280</name>
</gene>
<evidence type="ECO:0000256" key="1">
    <source>
        <dbReference type="SAM" id="MobiDB-lite"/>
    </source>
</evidence>
<feature type="compositionally biased region" description="Basic and acidic residues" evidence="1">
    <location>
        <begin position="1"/>
        <end position="14"/>
    </location>
</feature>
<evidence type="ECO:0000313" key="3">
    <source>
        <dbReference type="EMBL" id="MDN4173529.1"/>
    </source>
</evidence>
<feature type="domain" description="DUF2382" evidence="2">
    <location>
        <begin position="35"/>
        <end position="143"/>
    </location>
</feature>
<feature type="region of interest" description="Disordered" evidence="1">
    <location>
        <begin position="1"/>
        <end position="94"/>
    </location>
</feature>